<dbReference type="EMBL" id="BARU01018271">
    <property type="protein sequence ID" value="GAH54507.1"/>
    <property type="molecule type" value="Genomic_DNA"/>
</dbReference>
<evidence type="ECO:0000256" key="3">
    <source>
        <dbReference type="ARBA" id="ARBA00023274"/>
    </source>
</evidence>
<dbReference type="GO" id="GO:0003735">
    <property type="term" value="F:structural constituent of ribosome"/>
    <property type="evidence" value="ECO:0007669"/>
    <property type="project" value="InterPro"/>
</dbReference>
<dbReference type="InterPro" id="IPR016095">
    <property type="entry name" value="Ribosomal_uL1_3-a/b-sand"/>
</dbReference>
<dbReference type="GO" id="GO:0003723">
    <property type="term" value="F:RNA binding"/>
    <property type="evidence" value="ECO:0007669"/>
    <property type="project" value="InterPro"/>
</dbReference>
<gene>
    <name evidence="4" type="ORF">S03H2_30215</name>
</gene>
<dbReference type="CDD" id="cd00403">
    <property type="entry name" value="Ribosomal_L1"/>
    <property type="match status" value="1"/>
</dbReference>
<evidence type="ECO:0000256" key="2">
    <source>
        <dbReference type="ARBA" id="ARBA00022980"/>
    </source>
</evidence>
<evidence type="ECO:0000313" key="4">
    <source>
        <dbReference type="EMBL" id="GAH54507.1"/>
    </source>
</evidence>
<dbReference type="Gene3D" id="3.40.50.790">
    <property type="match status" value="1"/>
</dbReference>
<dbReference type="Gene3D" id="3.30.190.20">
    <property type="match status" value="1"/>
</dbReference>
<dbReference type="GO" id="GO:0006412">
    <property type="term" value="P:translation"/>
    <property type="evidence" value="ECO:0007669"/>
    <property type="project" value="InterPro"/>
</dbReference>
<proteinExistence type="inferred from homology"/>
<name>X1GBD6_9ZZZZ</name>
<keyword evidence="3" id="KW-0687">Ribonucleoprotein</keyword>
<dbReference type="InterPro" id="IPR028364">
    <property type="entry name" value="Ribosomal_uL1/biogenesis"/>
</dbReference>
<comment type="caution">
    <text evidence="4">The sequence shown here is derived from an EMBL/GenBank/DDBJ whole genome shotgun (WGS) entry which is preliminary data.</text>
</comment>
<dbReference type="Pfam" id="PF00687">
    <property type="entry name" value="Ribosomal_L1"/>
    <property type="match status" value="1"/>
</dbReference>
<organism evidence="4">
    <name type="scientific">marine sediment metagenome</name>
    <dbReference type="NCBI Taxonomy" id="412755"/>
    <lineage>
        <taxon>unclassified sequences</taxon>
        <taxon>metagenomes</taxon>
        <taxon>ecological metagenomes</taxon>
    </lineage>
</organism>
<accession>X1GBD6</accession>
<comment type="similarity">
    <text evidence="1">Belongs to the universal ribosomal protein uL1 family.</text>
</comment>
<dbReference type="PIRSF" id="PIRSF002155">
    <property type="entry name" value="Ribosomal_L1"/>
    <property type="match status" value="1"/>
</dbReference>
<dbReference type="InterPro" id="IPR002143">
    <property type="entry name" value="Ribosomal_uL1"/>
</dbReference>
<dbReference type="InterPro" id="IPR023674">
    <property type="entry name" value="Ribosomal_uL1-like"/>
</dbReference>
<keyword evidence="2" id="KW-0689">Ribosomal protein</keyword>
<dbReference type="AlphaFoldDB" id="X1GBD6"/>
<dbReference type="SUPFAM" id="SSF56808">
    <property type="entry name" value="Ribosomal protein L1"/>
    <property type="match status" value="1"/>
</dbReference>
<evidence type="ECO:0000256" key="1">
    <source>
        <dbReference type="ARBA" id="ARBA00010531"/>
    </source>
</evidence>
<dbReference type="PANTHER" id="PTHR36427">
    <property type="entry name" value="54S RIBOSOMAL PROTEIN L1, MITOCHONDRIAL"/>
    <property type="match status" value="1"/>
</dbReference>
<dbReference type="GO" id="GO:0015934">
    <property type="term" value="C:large ribosomal subunit"/>
    <property type="evidence" value="ECO:0007669"/>
    <property type="project" value="InterPro"/>
</dbReference>
<sequence>MKVDDKLLKKSINAAIEHSVIKKEGFKDKVRKFDETIDLIINLKDLNLNDPKQRIDKEIVLPNNTITTGTPNVCIIASDEILLEARKLGLETIDNDGLVQLNNEEKKVKKKFVKKYDFFIVEDKMMPSVARYLARFLGPLGKMPKPFPSGYGIISSPEDLKIAIERYQKIIRIQLKKQLLIQVKIGKKSMEEERVFENLKAVVDYVADQMPHRYNNIKSMFLKTTMGHPIKVDEKFLKSIEV</sequence>
<evidence type="ECO:0008006" key="5">
    <source>
        <dbReference type="Google" id="ProtNLM"/>
    </source>
</evidence>
<reference evidence="4" key="1">
    <citation type="journal article" date="2014" name="Front. Microbiol.">
        <title>High frequency of phylogenetically diverse reductive dehalogenase-homologous genes in deep subseafloor sedimentary metagenomes.</title>
        <authorList>
            <person name="Kawai M."/>
            <person name="Futagami T."/>
            <person name="Toyoda A."/>
            <person name="Takaki Y."/>
            <person name="Nishi S."/>
            <person name="Hori S."/>
            <person name="Arai W."/>
            <person name="Tsubouchi T."/>
            <person name="Morono Y."/>
            <person name="Uchiyama I."/>
            <person name="Ito T."/>
            <person name="Fujiyama A."/>
            <person name="Inagaki F."/>
            <person name="Takami H."/>
        </authorList>
    </citation>
    <scope>NUCLEOTIDE SEQUENCE</scope>
    <source>
        <strain evidence="4">Expedition CK06-06</strain>
    </source>
</reference>
<dbReference type="PANTHER" id="PTHR36427:SF3">
    <property type="entry name" value="LARGE RIBOSOMAL SUBUNIT PROTEIN UL1M"/>
    <property type="match status" value="1"/>
</dbReference>
<protein>
    <recommendedName>
        <fullName evidence="5">Ribosomal protein</fullName>
    </recommendedName>
</protein>